<evidence type="ECO:0000313" key="2">
    <source>
        <dbReference type="Proteomes" id="UP000253410"/>
    </source>
</evidence>
<dbReference type="RefSeq" id="WP_113613995.1">
    <property type="nucleotide sequence ID" value="NZ_QFFJ01000001.1"/>
</dbReference>
<keyword evidence="2" id="KW-1185">Reference proteome</keyword>
<dbReference type="Proteomes" id="UP000253410">
    <property type="component" value="Unassembled WGS sequence"/>
</dbReference>
<protein>
    <recommendedName>
        <fullName evidence="3">Universal stress protein</fullName>
    </recommendedName>
</protein>
<evidence type="ECO:0008006" key="3">
    <source>
        <dbReference type="Google" id="ProtNLM"/>
    </source>
</evidence>
<dbReference type="EMBL" id="QFFJ01000001">
    <property type="protein sequence ID" value="RBL91398.1"/>
    <property type="molecule type" value="Genomic_DNA"/>
</dbReference>
<evidence type="ECO:0000313" key="1">
    <source>
        <dbReference type="EMBL" id="RBL91398.1"/>
    </source>
</evidence>
<dbReference type="AlphaFoldDB" id="A0A365XZA0"/>
<accession>A0A365XZA0</accession>
<name>A0A365XZA0_9BACT</name>
<reference evidence="1 2" key="1">
    <citation type="submission" date="2018-05" db="EMBL/GenBank/DDBJ databases">
        <title>Chitinophaga sp. K3CV102501T nov., isolated from isolated from a monsoon evergreen broad-leaved forest soil.</title>
        <authorList>
            <person name="Lv Y."/>
        </authorList>
    </citation>
    <scope>NUCLEOTIDE SEQUENCE [LARGE SCALE GENOMIC DNA]</scope>
    <source>
        <strain evidence="1 2">GDMCC 1.1325</strain>
    </source>
</reference>
<sequence>MEKILLVMCGAAPSNSAVDFACYLSDISHSKLVGCFYKDKETAINAVTKRKMAHAGDDWDSPETFAENIPISSMQTFEDTCGARGIPAAVKYMEEPTLDNILAESRFADLMIVDAPQGNVFPFLQKLLSSAQCPVIIAPRSCTAIDEIVFCYDGSPSAVFAMKQLIYLLPELGEKKATIVHIGTTSIPEEEKKNLAGWLSRHFACSTITTLKDNTTATLSDFLQKKQETMIVMGDLLSGLITPAHPVFITHH</sequence>
<gene>
    <name evidence="1" type="ORF">DF182_01905</name>
</gene>
<organism evidence="1 2">
    <name type="scientific">Chitinophaga flava</name>
    <dbReference type="NCBI Taxonomy" id="2259036"/>
    <lineage>
        <taxon>Bacteria</taxon>
        <taxon>Pseudomonadati</taxon>
        <taxon>Bacteroidota</taxon>
        <taxon>Chitinophagia</taxon>
        <taxon>Chitinophagales</taxon>
        <taxon>Chitinophagaceae</taxon>
        <taxon>Chitinophaga</taxon>
    </lineage>
</organism>
<comment type="caution">
    <text evidence="1">The sequence shown here is derived from an EMBL/GenBank/DDBJ whole genome shotgun (WGS) entry which is preliminary data.</text>
</comment>
<dbReference type="OrthoDB" id="662548at2"/>
<proteinExistence type="predicted"/>
<dbReference type="Gene3D" id="3.40.50.12370">
    <property type="match status" value="1"/>
</dbReference>